<dbReference type="PANTHER" id="PTHR43280:SF28">
    <property type="entry name" value="HTH-TYPE TRANSCRIPTIONAL ACTIVATOR RHAS"/>
    <property type="match status" value="1"/>
</dbReference>
<evidence type="ECO:0000313" key="11">
    <source>
        <dbReference type="Proteomes" id="UP000285173"/>
    </source>
</evidence>
<evidence type="ECO:0000313" key="10">
    <source>
        <dbReference type="Proteomes" id="UP000283732"/>
    </source>
</evidence>
<dbReference type="Proteomes" id="UP000285173">
    <property type="component" value="Unassembled WGS sequence"/>
</dbReference>
<organism evidence="6 9">
    <name type="scientific">Parabacteroides merdae</name>
    <dbReference type="NCBI Taxonomy" id="46503"/>
    <lineage>
        <taxon>Bacteria</taxon>
        <taxon>Pseudomonadati</taxon>
        <taxon>Bacteroidota</taxon>
        <taxon>Bacteroidia</taxon>
        <taxon>Bacteroidales</taxon>
        <taxon>Tannerellaceae</taxon>
        <taxon>Parabacteroides</taxon>
    </lineage>
</organism>
<proteinExistence type="predicted"/>
<keyword evidence="3" id="KW-0804">Transcription</keyword>
<dbReference type="PANTHER" id="PTHR43280">
    <property type="entry name" value="ARAC-FAMILY TRANSCRIPTIONAL REGULATOR"/>
    <property type="match status" value="1"/>
</dbReference>
<dbReference type="AlphaFoldDB" id="A0A3R6BAW1"/>
<reference evidence="9 10" key="1">
    <citation type="submission" date="2018-08" db="EMBL/GenBank/DDBJ databases">
        <title>A genome reference for cultivated species of the human gut microbiota.</title>
        <authorList>
            <person name="Zou Y."/>
            <person name="Xue W."/>
            <person name="Luo G."/>
        </authorList>
    </citation>
    <scope>NUCLEOTIDE SEQUENCE [LARGE SCALE GENOMIC DNA]</scope>
    <source>
        <strain evidence="8 10">AM16-50</strain>
        <strain evidence="7 11">AM50-15</strain>
        <strain evidence="6 9">OM05-11AA</strain>
    </source>
</reference>
<dbReference type="EMBL" id="WNCR01000009">
    <property type="protein sequence ID" value="MTU30592.1"/>
    <property type="molecule type" value="Genomic_DNA"/>
</dbReference>
<evidence type="ECO:0000313" key="12">
    <source>
        <dbReference type="Proteomes" id="UP000437446"/>
    </source>
</evidence>
<dbReference type="Pfam" id="PF12833">
    <property type="entry name" value="HTH_18"/>
    <property type="match status" value="1"/>
</dbReference>
<dbReference type="Gene3D" id="1.10.10.60">
    <property type="entry name" value="Homeodomain-like"/>
    <property type="match status" value="2"/>
</dbReference>
<dbReference type="Gene3D" id="2.60.120.10">
    <property type="entry name" value="Jelly Rolls"/>
    <property type="match status" value="1"/>
</dbReference>
<dbReference type="PROSITE" id="PS01124">
    <property type="entry name" value="HTH_ARAC_FAMILY_2"/>
    <property type="match status" value="1"/>
</dbReference>
<dbReference type="EMBL" id="QSUP01000009">
    <property type="protein sequence ID" value="RGN51805.1"/>
    <property type="molecule type" value="Genomic_DNA"/>
</dbReference>
<evidence type="ECO:0000313" key="8">
    <source>
        <dbReference type="EMBL" id="RHH77269.1"/>
    </source>
</evidence>
<keyword evidence="2" id="KW-0238">DNA-binding</keyword>
<evidence type="ECO:0000259" key="4">
    <source>
        <dbReference type="PROSITE" id="PS01124"/>
    </source>
</evidence>
<evidence type="ECO:0000256" key="1">
    <source>
        <dbReference type="ARBA" id="ARBA00023015"/>
    </source>
</evidence>
<evidence type="ECO:0000313" key="7">
    <source>
        <dbReference type="EMBL" id="RGZ48945.1"/>
    </source>
</evidence>
<protein>
    <submittedName>
        <fullName evidence="6">AraC family transcriptional regulator</fullName>
    </submittedName>
    <submittedName>
        <fullName evidence="5">Helix-turn-helix domain-containing protein</fullName>
    </submittedName>
</protein>
<dbReference type="InterPro" id="IPR009057">
    <property type="entry name" value="Homeodomain-like_sf"/>
</dbReference>
<keyword evidence="1" id="KW-0805">Transcription regulation</keyword>
<evidence type="ECO:0000313" key="9">
    <source>
        <dbReference type="Proteomes" id="UP000261088"/>
    </source>
</evidence>
<dbReference type="SUPFAM" id="SSF46689">
    <property type="entry name" value="Homeodomain-like"/>
    <property type="match status" value="2"/>
</dbReference>
<dbReference type="GO" id="GO:0003700">
    <property type="term" value="F:DNA-binding transcription factor activity"/>
    <property type="evidence" value="ECO:0007669"/>
    <property type="project" value="InterPro"/>
</dbReference>
<feature type="domain" description="HTH araC/xylS-type" evidence="4">
    <location>
        <begin position="177"/>
        <end position="275"/>
    </location>
</feature>
<evidence type="ECO:0000256" key="2">
    <source>
        <dbReference type="ARBA" id="ARBA00023125"/>
    </source>
</evidence>
<gene>
    <name evidence="8" type="ORF">DW191_11030</name>
    <name evidence="7" type="ORF">DW986_07815</name>
    <name evidence="6" type="ORF">DXB61_09460</name>
    <name evidence="5" type="ORF">GMD66_15495</name>
</gene>
<evidence type="ECO:0000313" key="6">
    <source>
        <dbReference type="EMBL" id="RGN51805.1"/>
    </source>
</evidence>
<dbReference type="Proteomes" id="UP000437446">
    <property type="component" value="Unassembled WGS sequence"/>
</dbReference>
<dbReference type="InterPro" id="IPR014710">
    <property type="entry name" value="RmlC-like_jellyroll"/>
</dbReference>
<comment type="caution">
    <text evidence="6">The sequence shown here is derived from an EMBL/GenBank/DDBJ whole genome shotgun (WGS) entry which is preliminary data.</text>
</comment>
<dbReference type="InterPro" id="IPR018060">
    <property type="entry name" value="HTH_AraC"/>
</dbReference>
<dbReference type="EMBL" id="QRKC01000004">
    <property type="protein sequence ID" value="RHH77269.1"/>
    <property type="molecule type" value="Genomic_DNA"/>
</dbReference>
<sequence>MIYAGYHCAGKEWCYENIISPFSRLYLINEGKAAVYMNKKKYELSPGELFIIPKFTFHTYECDNFMNHYYICFFDQLIGGRSLFENTTIRYQLPAKEIDRMLMLRFLELNPDCAVRNPNPKTYDNKDNLYTVNQSRSNYDLVTEIESNGILLQLFSRFLGETKFLEPESRNQYERLNLALNYIDNNLQQSILVSDLAELMCISADHFSRIFRRVIGMGPSQYIQTKRIERAQTLLLTSRLSIKEIAETVGIPNLSQFSKLFSKQTNHSPREYRETV</sequence>
<accession>A0A3R6BAW1</accession>
<dbReference type="PROSITE" id="PS00041">
    <property type="entry name" value="HTH_ARAC_FAMILY_1"/>
    <property type="match status" value="1"/>
</dbReference>
<dbReference type="GO" id="GO:0043565">
    <property type="term" value="F:sequence-specific DNA binding"/>
    <property type="evidence" value="ECO:0007669"/>
    <property type="project" value="InterPro"/>
</dbReference>
<name>A0A3R6BAW1_9BACT</name>
<dbReference type="Proteomes" id="UP000261088">
    <property type="component" value="Unassembled WGS sequence"/>
</dbReference>
<reference evidence="5 12" key="2">
    <citation type="journal article" date="2019" name="Nat. Med.">
        <title>A library of human gut bacterial isolates paired with longitudinal multiomics data enables mechanistic microbiome research.</title>
        <authorList>
            <person name="Poyet M."/>
            <person name="Groussin M."/>
            <person name="Gibbons S.M."/>
            <person name="Avila-Pacheco J."/>
            <person name="Jiang X."/>
            <person name="Kearney S.M."/>
            <person name="Perrotta A.R."/>
            <person name="Berdy B."/>
            <person name="Zhao S."/>
            <person name="Lieberman T.D."/>
            <person name="Swanson P.K."/>
            <person name="Smith M."/>
            <person name="Roesemann S."/>
            <person name="Alexander J.E."/>
            <person name="Rich S.A."/>
            <person name="Livny J."/>
            <person name="Vlamakis H."/>
            <person name="Clish C."/>
            <person name="Bullock K."/>
            <person name="Deik A."/>
            <person name="Scott J."/>
            <person name="Pierce K.A."/>
            <person name="Xavier R.J."/>
            <person name="Alm E.J."/>
        </authorList>
    </citation>
    <scope>NUCLEOTIDE SEQUENCE [LARGE SCALE GENOMIC DNA]</scope>
    <source>
        <strain evidence="5 12">BIOML-A25</strain>
    </source>
</reference>
<dbReference type="InterPro" id="IPR037923">
    <property type="entry name" value="HTH-like"/>
</dbReference>
<evidence type="ECO:0000256" key="3">
    <source>
        <dbReference type="ARBA" id="ARBA00023163"/>
    </source>
</evidence>
<dbReference type="EMBL" id="QSEF01000009">
    <property type="protein sequence ID" value="RGZ48945.1"/>
    <property type="molecule type" value="Genomic_DNA"/>
</dbReference>
<evidence type="ECO:0000313" key="5">
    <source>
        <dbReference type="EMBL" id="MTU30592.1"/>
    </source>
</evidence>
<dbReference type="InterPro" id="IPR018062">
    <property type="entry name" value="HTH_AraC-typ_CS"/>
</dbReference>
<dbReference type="Proteomes" id="UP000283732">
    <property type="component" value="Unassembled WGS sequence"/>
</dbReference>
<dbReference type="SMART" id="SM00342">
    <property type="entry name" value="HTH_ARAC"/>
    <property type="match status" value="1"/>
</dbReference>
<dbReference type="SUPFAM" id="SSF51215">
    <property type="entry name" value="Regulatory protein AraC"/>
    <property type="match status" value="1"/>
</dbReference>